<proteinExistence type="predicted"/>
<keyword evidence="3" id="KW-0808">Transferase</keyword>
<keyword evidence="1" id="KW-1003">Cell membrane</keyword>
<dbReference type="Proteomes" id="UP001598138">
    <property type="component" value="Unassembled WGS sequence"/>
</dbReference>
<name>A0ABW6DA07_9BACT</name>
<evidence type="ECO:0000256" key="7">
    <source>
        <dbReference type="ARBA" id="ARBA00023136"/>
    </source>
</evidence>
<dbReference type="PANTHER" id="PTHR48090:SF3">
    <property type="entry name" value="UNDECAPRENYL-PHOSPHATE 4-DEOXY-4-FORMAMIDO-L-ARABINOSE TRANSFERASE"/>
    <property type="match status" value="1"/>
</dbReference>
<evidence type="ECO:0000256" key="5">
    <source>
        <dbReference type="ARBA" id="ARBA00022985"/>
    </source>
</evidence>
<evidence type="ECO:0000256" key="4">
    <source>
        <dbReference type="ARBA" id="ARBA00022692"/>
    </source>
</evidence>
<comment type="caution">
    <text evidence="9">The sequence shown here is derived from an EMBL/GenBank/DDBJ whole genome shotgun (WGS) entry which is preliminary data.</text>
</comment>
<keyword evidence="4" id="KW-0812">Transmembrane</keyword>
<dbReference type="Pfam" id="PF00535">
    <property type="entry name" value="Glycos_transf_2"/>
    <property type="match status" value="1"/>
</dbReference>
<keyword evidence="7" id="KW-0472">Membrane</keyword>
<reference evidence="9 10" key="1">
    <citation type="submission" date="2024-03" db="EMBL/GenBank/DDBJ databases">
        <title>Aquirufa genome sequencing.</title>
        <authorList>
            <person name="Pitt A."/>
            <person name="Hahn M.W."/>
        </authorList>
    </citation>
    <scope>NUCLEOTIDE SEQUENCE [LARGE SCALE GENOMIC DNA]</scope>
    <source>
        <strain evidence="9 10">OSTEICH-129V</strain>
    </source>
</reference>
<keyword evidence="2" id="KW-0328">Glycosyltransferase</keyword>
<keyword evidence="5" id="KW-0448">Lipopolysaccharide biosynthesis</keyword>
<dbReference type="InterPro" id="IPR001173">
    <property type="entry name" value="Glyco_trans_2-like"/>
</dbReference>
<evidence type="ECO:0000313" key="10">
    <source>
        <dbReference type="Proteomes" id="UP001598138"/>
    </source>
</evidence>
<evidence type="ECO:0000256" key="2">
    <source>
        <dbReference type="ARBA" id="ARBA00022676"/>
    </source>
</evidence>
<protein>
    <submittedName>
        <fullName evidence="9">Glycosyltransferase family 2 protein</fullName>
    </submittedName>
</protein>
<gene>
    <name evidence="9" type="ORF">U0R10_03810</name>
</gene>
<accession>A0ABW6DA07</accession>
<keyword evidence="10" id="KW-1185">Reference proteome</keyword>
<feature type="domain" description="Glycosyltransferase 2-like" evidence="8">
    <location>
        <begin position="9"/>
        <end position="172"/>
    </location>
</feature>
<evidence type="ECO:0000256" key="1">
    <source>
        <dbReference type="ARBA" id="ARBA00022475"/>
    </source>
</evidence>
<evidence type="ECO:0000313" key="9">
    <source>
        <dbReference type="EMBL" id="MFD3393740.1"/>
    </source>
</evidence>
<organism evidence="9 10">
    <name type="scientific">Aquirufa avitistagni</name>
    <dbReference type="NCBI Taxonomy" id="3104728"/>
    <lineage>
        <taxon>Bacteria</taxon>
        <taxon>Pseudomonadati</taxon>
        <taxon>Bacteroidota</taxon>
        <taxon>Cytophagia</taxon>
        <taxon>Cytophagales</taxon>
        <taxon>Flectobacillaceae</taxon>
        <taxon>Aquirufa</taxon>
    </lineage>
</organism>
<dbReference type="EMBL" id="JBBKXZ010000001">
    <property type="protein sequence ID" value="MFD3393740.1"/>
    <property type="molecule type" value="Genomic_DNA"/>
</dbReference>
<sequence>MESPLELVIVIPAYNEEACIHEVVPHWINGIAEVIPKDQFKLLVINDGSRDKTGVILDELTDQYPNLIAKHQLNGGHGNAIFNGYQMAVQMNPNFVFQTDSDDQFVPSDFKNFWDKRNESDFVLGFREVRNDDPFRLLITRILKYSLLFIYGTYIHDANIPFRLIRTSFLNKLLNALPHQTPFAPNIFLSVLAKKSGQKLFNIPVLHKERETGEVSIRHMKLLKVCWQSFKELTKFRLQLNNLVSEIKKG</sequence>
<evidence type="ECO:0000259" key="8">
    <source>
        <dbReference type="Pfam" id="PF00535"/>
    </source>
</evidence>
<dbReference type="InterPro" id="IPR029044">
    <property type="entry name" value="Nucleotide-diphossugar_trans"/>
</dbReference>
<dbReference type="InterPro" id="IPR050256">
    <property type="entry name" value="Glycosyltransferase_2"/>
</dbReference>
<keyword evidence="6" id="KW-1133">Transmembrane helix</keyword>
<evidence type="ECO:0000256" key="3">
    <source>
        <dbReference type="ARBA" id="ARBA00022679"/>
    </source>
</evidence>
<dbReference type="Gene3D" id="3.90.550.10">
    <property type="entry name" value="Spore Coat Polysaccharide Biosynthesis Protein SpsA, Chain A"/>
    <property type="match status" value="1"/>
</dbReference>
<dbReference type="SUPFAM" id="SSF53448">
    <property type="entry name" value="Nucleotide-diphospho-sugar transferases"/>
    <property type="match status" value="1"/>
</dbReference>
<dbReference type="RefSeq" id="WP_377982623.1">
    <property type="nucleotide sequence ID" value="NZ_JBBKXZ010000001.1"/>
</dbReference>
<dbReference type="CDD" id="cd04179">
    <property type="entry name" value="DPM_DPG-synthase_like"/>
    <property type="match status" value="1"/>
</dbReference>
<dbReference type="PANTHER" id="PTHR48090">
    <property type="entry name" value="UNDECAPRENYL-PHOSPHATE 4-DEOXY-4-FORMAMIDO-L-ARABINOSE TRANSFERASE-RELATED"/>
    <property type="match status" value="1"/>
</dbReference>
<evidence type="ECO:0000256" key="6">
    <source>
        <dbReference type="ARBA" id="ARBA00022989"/>
    </source>
</evidence>